<evidence type="ECO:0000256" key="7">
    <source>
        <dbReference type="SAM" id="MobiDB-lite"/>
    </source>
</evidence>
<reference evidence="10" key="1">
    <citation type="submission" date="2020-01" db="EMBL/GenBank/DDBJ databases">
        <title>Identification and distribution of gene clusters putatively required for synthesis of sphingolipid metabolism inhibitors in phylogenetically diverse species of the filamentous fungus Fusarium.</title>
        <authorList>
            <person name="Kim H.-S."/>
            <person name="Busman M."/>
            <person name="Brown D.W."/>
            <person name="Divon H."/>
            <person name="Uhlig S."/>
            <person name="Proctor R.H."/>
        </authorList>
    </citation>
    <scope>NUCLEOTIDE SEQUENCE</scope>
    <source>
        <strain evidence="10">NRRL 53441</strain>
    </source>
</reference>
<keyword evidence="4 8" id="KW-1133">Transmembrane helix</keyword>
<dbReference type="EMBL" id="JAADJG010000008">
    <property type="protein sequence ID" value="KAF4457902.1"/>
    <property type="molecule type" value="Genomic_DNA"/>
</dbReference>
<feature type="transmembrane region" description="Helical" evidence="8">
    <location>
        <begin position="405"/>
        <end position="425"/>
    </location>
</feature>
<evidence type="ECO:0000259" key="9">
    <source>
        <dbReference type="PROSITE" id="PS50850"/>
    </source>
</evidence>
<dbReference type="OrthoDB" id="10021397at2759"/>
<gene>
    <name evidence="10" type="ORF">F53441_255</name>
</gene>
<dbReference type="PROSITE" id="PS50850">
    <property type="entry name" value="MFS"/>
    <property type="match status" value="1"/>
</dbReference>
<dbReference type="PANTHER" id="PTHR23501">
    <property type="entry name" value="MAJOR FACILITATOR SUPERFAMILY"/>
    <property type="match status" value="1"/>
</dbReference>
<dbReference type="InterPro" id="IPR011701">
    <property type="entry name" value="MFS"/>
</dbReference>
<dbReference type="CDD" id="cd17502">
    <property type="entry name" value="MFS_Azr1_MDR_like"/>
    <property type="match status" value="1"/>
</dbReference>
<feature type="transmembrane region" description="Helical" evidence="8">
    <location>
        <begin position="194"/>
        <end position="217"/>
    </location>
</feature>
<dbReference type="AlphaFoldDB" id="A0A8H4KXD7"/>
<dbReference type="GO" id="GO:0022857">
    <property type="term" value="F:transmembrane transporter activity"/>
    <property type="evidence" value="ECO:0007669"/>
    <property type="project" value="InterPro"/>
</dbReference>
<organism evidence="10 11">
    <name type="scientific">Fusarium austroafricanum</name>
    <dbReference type="NCBI Taxonomy" id="2364996"/>
    <lineage>
        <taxon>Eukaryota</taxon>
        <taxon>Fungi</taxon>
        <taxon>Dikarya</taxon>
        <taxon>Ascomycota</taxon>
        <taxon>Pezizomycotina</taxon>
        <taxon>Sordariomycetes</taxon>
        <taxon>Hypocreomycetidae</taxon>
        <taxon>Hypocreales</taxon>
        <taxon>Nectriaceae</taxon>
        <taxon>Fusarium</taxon>
        <taxon>Fusarium concolor species complex</taxon>
    </lineage>
</organism>
<evidence type="ECO:0000256" key="4">
    <source>
        <dbReference type="ARBA" id="ARBA00022989"/>
    </source>
</evidence>
<feature type="transmembrane region" description="Helical" evidence="8">
    <location>
        <begin position="437"/>
        <end position="457"/>
    </location>
</feature>
<dbReference type="Gene3D" id="1.20.1720.10">
    <property type="entry name" value="Multidrug resistance protein D"/>
    <property type="match status" value="1"/>
</dbReference>
<evidence type="ECO:0000313" key="10">
    <source>
        <dbReference type="EMBL" id="KAF4457902.1"/>
    </source>
</evidence>
<dbReference type="Proteomes" id="UP000605986">
    <property type="component" value="Unassembled WGS sequence"/>
</dbReference>
<feature type="compositionally biased region" description="Low complexity" evidence="7">
    <location>
        <begin position="536"/>
        <end position="549"/>
    </location>
</feature>
<feature type="domain" description="Major facilitator superfamily (MFS) profile" evidence="9">
    <location>
        <begin position="43"/>
        <end position="530"/>
    </location>
</feature>
<keyword evidence="2" id="KW-0813">Transport</keyword>
<feature type="transmembrane region" description="Helical" evidence="8">
    <location>
        <begin position="343"/>
        <end position="361"/>
    </location>
</feature>
<dbReference type="PANTHER" id="PTHR23501:SF153">
    <property type="entry name" value="AFLATOXIN EFFLUX PUMP, PUTATIVE-RELATED"/>
    <property type="match status" value="1"/>
</dbReference>
<feature type="transmembrane region" description="Helical" evidence="8">
    <location>
        <begin position="269"/>
        <end position="290"/>
    </location>
</feature>
<feature type="transmembrane region" description="Helical" evidence="8">
    <location>
        <begin position="373"/>
        <end position="393"/>
    </location>
</feature>
<evidence type="ECO:0000256" key="5">
    <source>
        <dbReference type="ARBA" id="ARBA00023136"/>
    </source>
</evidence>
<keyword evidence="3 8" id="KW-0812">Transmembrane</keyword>
<feature type="transmembrane region" description="Helical" evidence="8">
    <location>
        <begin position="40"/>
        <end position="60"/>
    </location>
</feature>
<dbReference type="FunFam" id="1.20.1720.10:FF:000012">
    <property type="entry name" value="MFS toxin efflux pump (AflT)"/>
    <property type="match status" value="1"/>
</dbReference>
<dbReference type="InterPro" id="IPR036259">
    <property type="entry name" value="MFS_trans_sf"/>
</dbReference>
<keyword evidence="6" id="KW-0325">Glycoprotein</keyword>
<name>A0A8H4KXD7_9HYPO</name>
<feature type="transmembrane region" description="Helical" evidence="8">
    <location>
        <begin position="238"/>
        <end position="257"/>
    </location>
</feature>
<accession>A0A8H4KXD7</accession>
<proteinExistence type="predicted"/>
<dbReference type="Gene3D" id="1.20.1250.20">
    <property type="entry name" value="MFS general substrate transporter like domains"/>
    <property type="match status" value="1"/>
</dbReference>
<feature type="transmembrane region" description="Helical" evidence="8">
    <location>
        <begin position="133"/>
        <end position="156"/>
    </location>
</feature>
<dbReference type="Pfam" id="PF07690">
    <property type="entry name" value="MFS_1"/>
    <property type="match status" value="1"/>
</dbReference>
<protein>
    <recommendedName>
        <fullName evidence="9">Major facilitator superfamily (MFS) profile domain-containing protein</fullName>
    </recommendedName>
</protein>
<dbReference type="FunFam" id="1.20.1250.20:FF:000196">
    <property type="entry name" value="MFS toxin efflux pump (AflT)"/>
    <property type="match status" value="1"/>
</dbReference>
<evidence type="ECO:0000256" key="3">
    <source>
        <dbReference type="ARBA" id="ARBA00022692"/>
    </source>
</evidence>
<dbReference type="SUPFAM" id="SSF103473">
    <property type="entry name" value="MFS general substrate transporter"/>
    <property type="match status" value="1"/>
</dbReference>
<evidence type="ECO:0000256" key="1">
    <source>
        <dbReference type="ARBA" id="ARBA00004141"/>
    </source>
</evidence>
<dbReference type="GO" id="GO:0005886">
    <property type="term" value="C:plasma membrane"/>
    <property type="evidence" value="ECO:0007669"/>
    <property type="project" value="TreeGrafter"/>
</dbReference>
<evidence type="ECO:0000256" key="2">
    <source>
        <dbReference type="ARBA" id="ARBA00022448"/>
    </source>
</evidence>
<feature type="region of interest" description="Disordered" evidence="7">
    <location>
        <begin position="534"/>
        <end position="571"/>
    </location>
</feature>
<keyword evidence="11" id="KW-1185">Reference proteome</keyword>
<sequence>MKFLRQNNESSDGVTNHANHDGTAAAEEEAGIDYPHGLKLALIMTSAYLSMFLVALDRLIVSTAIPKITDEFHAVADVGWYASAYFMTTCAFQLGFGRLYTFFSVKIVFLISILIFEVGSAVCGAAPTSTALIVGRAIAGVGSAGIYAGSVIVAVYCIPLEKRTPYQAVVAAIFGVTSVLGPLLGGAFTDSSATWRWCFYINLPIGAVAAVVLAVFLKVPDRETARLPLKEKLLRLDGPGCVILLGGIISLLIALRWGGTQYSWSNGRIIALFVVTGICLITFVAIQIMFPNRATVPPHIFIQRSVAASSFSMFCTGATMMTTLYYLPIWFQAIKGVSAVQSGIRLLPTVIAQVVASFVSAGGVQAIGQYMPFMLAGNAIMCVGTGLLTLLKVHTSSAEWIGYQIPYGFGLGITLQIPLIASQTVLPLEDVPTGTSVLIFCQLLGGAIFVSVGQNLFTNELVKRISVIPGVDVFNLQQEGATNILKGLSESTKRLVLVAYNSSLRQAFLCGLILSCIGYLGAVCMEWKSIKRNKPTKTTETTENTQTTESLENKERAEDSVAGNINGNGRT</sequence>
<keyword evidence="5 8" id="KW-0472">Membrane</keyword>
<evidence type="ECO:0000256" key="6">
    <source>
        <dbReference type="ARBA" id="ARBA00023180"/>
    </source>
</evidence>
<dbReference type="InterPro" id="IPR020846">
    <property type="entry name" value="MFS_dom"/>
</dbReference>
<evidence type="ECO:0000256" key="8">
    <source>
        <dbReference type="SAM" id="Phobius"/>
    </source>
</evidence>
<comment type="caution">
    <text evidence="10">The sequence shown here is derived from an EMBL/GenBank/DDBJ whole genome shotgun (WGS) entry which is preliminary data.</text>
</comment>
<feature type="transmembrane region" description="Helical" evidence="8">
    <location>
        <begin position="311"/>
        <end position="331"/>
    </location>
</feature>
<feature type="transmembrane region" description="Helical" evidence="8">
    <location>
        <begin position="168"/>
        <end position="188"/>
    </location>
</feature>
<evidence type="ECO:0000313" key="11">
    <source>
        <dbReference type="Proteomes" id="UP000605986"/>
    </source>
</evidence>
<feature type="transmembrane region" description="Helical" evidence="8">
    <location>
        <begin position="506"/>
        <end position="527"/>
    </location>
</feature>
<comment type="subcellular location">
    <subcellularLocation>
        <location evidence="1">Membrane</location>
        <topology evidence="1">Multi-pass membrane protein</topology>
    </subcellularLocation>
</comment>